<sequence length="291" mass="32907">MTSNKPDRRSPYNVTWQLEEQVRYFEKSNPQKMATQTYERFNSEEVTDSMLTAAARLFSENYGIWGVDTTGSASSASSAKPGERVKLGKKRLRDQYLPSGADCSYVRVVVNGELAGNLFSCRWTWKDLSICWITQLVVHRDYRERGLAVGLLNQLRQDDDDFYGIMSSHPAACLAAAKVFSNGINAVNLDTIREFAEPIMRTSPIDYVRDAPLAGRAFDAEDKSGLGSAVHTQFFVDHGEPLQALAWVREVMDWPLGDLLDGYEFLLVLPGRRRRRSRSRSTESSVRNKTF</sequence>
<reference evidence="1 2" key="1">
    <citation type="submission" date="2015-06" db="EMBL/GenBank/DDBJ databases">
        <title>Talaromyces atroroseus IBT 11181 draft genome.</title>
        <authorList>
            <person name="Rasmussen K.B."/>
            <person name="Rasmussen S."/>
            <person name="Petersen B."/>
            <person name="Sicheritz-Ponten T."/>
            <person name="Mortensen U.H."/>
            <person name="Thrane U."/>
        </authorList>
    </citation>
    <scope>NUCLEOTIDE SEQUENCE [LARGE SCALE GENOMIC DNA]</scope>
    <source>
        <strain evidence="1 2">IBT 11181</strain>
    </source>
</reference>
<dbReference type="AlphaFoldDB" id="A0A225APF1"/>
<dbReference type="SUPFAM" id="SSF55729">
    <property type="entry name" value="Acyl-CoA N-acyltransferases (Nat)"/>
    <property type="match status" value="1"/>
</dbReference>
<evidence type="ECO:0008006" key="3">
    <source>
        <dbReference type="Google" id="ProtNLM"/>
    </source>
</evidence>
<protein>
    <recommendedName>
        <fullName evidence="3">N-acetyltransferase domain-containing protein</fullName>
    </recommendedName>
</protein>
<dbReference type="GeneID" id="31009181"/>
<dbReference type="Proteomes" id="UP000214365">
    <property type="component" value="Unassembled WGS sequence"/>
</dbReference>
<organism evidence="1 2">
    <name type="scientific">Talaromyces atroroseus</name>
    <dbReference type="NCBI Taxonomy" id="1441469"/>
    <lineage>
        <taxon>Eukaryota</taxon>
        <taxon>Fungi</taxon>
        <taxon>Dikarya</taxon>
        <taxon>Ascomycota</taxon>
        <taxon>Pezizomycotina</taxon>
        <taxon>Eurotiomycetes</taxon>
        <taxon>Eurotiomycetidae</taxon>
        <taxon>Eurotiales</taxon>
        <taxon>Trichocomaceae</taxon>
        <taxon>Talaromyces</taxon>
        <taxon>Talaromyces sect. Trachyspermi</taxon>
    </lineage>
</organism>
<dbReference type="OrthoDB" id="2019666at2759"/>
<dbReference type="RefSeq" id="XP_020115418.1">
    <property type="nucleotide sequence ID" value="XM_020265379.1"/>
</dbReference>
<accession>A0A225APF1</accession>
<evidence type="ECO:0000313" key="2">
    <source>
        <dbReference type="Proteomes" id="UP000214365"/>
    </source>
</evidence>
<dbReference type="InterPro" id="IPR016181">
    <property type="entry name" value="Acyl_CoA_acyltransferase"/>
</dbReference>
<dbReference type="Gene3D" id="3.40.630.30">
    <property type="match status" value="1"/>
</dbReference>
<evidence type="ECO:0000313" key="1">
    <source>
        <dbReference type="EMBL" id="OKL55297.1"/>
    </source>
</evidence>
<dbReference type="EMBL" id="LFMY01000023">
    <property type="protein sequence ID" value="OKL55297.1"/>
    <property type="molecule type" value="Genomic_DNA"/>
</dbReference>
<comment type="caution">
    <text evidence="1">The sequence shown here is derived from an EMBL/GenBank/DDBJ whole genome shotgun (WGS) entry which is preliminary data.</text>
</comment>
<dbReference type="CDD" id="cd04301">
    <property type="entry name" value="NAT_SF"/>
    <property type="match status" value="1"/>
</dbReference>
<gene>
    <name evidence="1" type="ORF">UA08_09425</name>
</gene>
<name>A0A225APF1_TALAT</name>
<dbReference type="STRING" id="1441469.A0A225APF1"/>
<proteinExistence type="predicted"/>
<keyword evidence="2" id="KW-1185">Reference proteome</keyword>